<comment type="caution">
    <text evidence="3">The sequence shown here is derived from an EMBL/GenBank/DDBJ whole genome shotgun (WGS) entry which is preliminary data.</text>
</comment>
<dbReference type="Proteomes" id="UP000801492">
    <property type="component" value="Unassembled WGS sequence"/>
</dbReference>
<evidence type="ECO:0000313" key="4">
    <source>
        <dbReference type="Proteomes" id="UP000801492"/>
    </source>
</evidence>
<sequence length="106" mass="11852">MDLSSPVASPEHDSLDSDGKEDVNKKTLMTNFILAYRDLPVLWNSSLKEYSDRDKRKKKNLKKIKASIRTGAAAEDVYLNARGVKVSDPSETPDPSRNTINNITTE</sequence>
<feature type="region of interest" description="Disordered" evidence="1">
    <location>
        <begin position="1"/>
        <end position="22"/>
    </location>
</feature>
<name>A0A8K0CRE5_IGNLU</name>
<keyword evidence="4" id="KW-1185">Reference proteome</keyword>
<organism evidence="3 4">
    <name type="scientific">Ignelater luminosus</name>
    <name type="common">Cucubano</name>
    <name type="synonym">Pyrophorus luminosus</name>
    <dbReference type="NCBI Taxonomy" id="2038154"/>
    <lineage>
        <taxon>Eukaryota</taxon>
        <taxon>Metazoa</taxon>
        <taxon>Ecdysozoa</taxon>
        <taxon>Arthropoda</taxon>
        <taxon>Hexapoda</taxon>
        <taxon>Insecta</taxon>
        <taxon>Pterygota</taxon>
        <taxon>Neoptera</taxon>
        <taxon>Endopterygota</taxon>
        <taxon>Coleoptera</taxon>
        <taxon>Polyphaga</taxon>
        <taxon>Elateriformia</taxon>
        <taxon>Elateroidea</taxon>
        <taxon>Elateridae</taxon>
        <taxon>Agrypninae</taxon>
        <taxon>Pyrophorini</taxon>
        <taxon>Ignelater</taxon>
    </lineage>
</organism>
<gene>
    <name evidence="3" type="ORF">ILUMI_14989</name>
</gene>
<dbReference type="Pfam" id="PF10545">
    <property type="entry name" value="MADF_DNA_bdg"/>
    <property type="match status" value="1"/>
</dbReference>
<evidence type="ECO:0000313" key="3">
    <source>
        <dbReference type="EMBL" id="KAF2891184.1"/>
    </source>
</evidence>
<dbReference type="EMBL" id="VTPC01037198">
    <property type="protein sequence ID" value="KAF2891184.1"/>
    <property type="molecule type" value="Genomic_DNA"/>
</dbReference>
<feature type="compositionally biased region" description="Polar residues" evidence="1">
    <location>
        <begin position="89"/>
        <end position="106"/>
    </location>
</feature>
<feature type="non-terminal residue" evidence="3">
    <location>
        <position position="1"/>
    </location>
</feature>
<evidence type="ECO:0000256" key="1">
    <source>
        <dbReference type="SAM" id="MobiDB-lite"/>
    </source>
</evidence>
<feature type="domain" description="MADF" evidence="2">
    <location>
        <begin position="32"/>
        <end position="77"/>
    </location>
</feature>
<dbReference type="AlphaFoldDB" id="A0A8K0CRE5"/>
<dbReference type="InterPro" id="IPR006578">
    <property type="entry name" value="MADF-dom"/>
</dbReference>
<proteinExistence type="predicted"/>
<dbReference type="OrthoDB" id="6152242at2759"/>
<evidence type="ECO:0000259" key="2">
    <source>
        <dbReference type="Pfam" id="PF10545"/>
    </source>
</evidence>
<protein>
    <recommendedName>
        <fullName evidence="2">MADF domain-containing protein</fullName>
    </recommendedName>
</protein>
<feature type="region of interest" description="Disordered" evidence="1">
    <location>
        <begin position="83"/>
        <end position="106"/>
    </location>
</feature>
<feature type="compositionally biased region" description="Basic and acidic residues" evidence="1">
    <location>
        <begin position="10"/>
        <end position="22"/>
    </location>
</feature>
<reference evidence="3" key="1">
    <citation type="submission" date="2019-08" db="EMBL/GenBank/DDBJ databases">
        <title>The genome of the North American firefly Photinus pyralis.</title>
        <authorList>
            <consortium name="Photinus pyralis genome working group"/>
            <person name="Fallon T.R."/>
            <person name="Sander Lower S.E."/>
            <person name="Weng J.-K."/>
        </authorList>
    </citation>
    <scope>NUCLEOTIDE SEQUENCE</scope>
    <source>
        <strain evidence="3">TRF0915ILg1</strain>
        <tissue evidence="3">Whole body</tissue>
    </source>
</reference>
<accession>A0A8K0CRE5</accession>